<dbReference type="SUPFAM" id="SSF53335">
    <property type="entry name" value="S-adenosyl-L-methionine-dependent methyltransferases"/>
    <property type="match status" value="1"/>
</dbReference>
<keyword evidence="3" id="KW-1185">Reference proteome</keyword>
<dbReference type="GO" id="GO:0008168">
    <property type="term" value="F:methyltransferase activity"/>
    <property type="evidence" value="ECO:0007669"/>
    <property type="project" value="UniProtKB-KW"/>
</dbReference>
<organism evidence="2 3">
    <name type="scientific">Actinoallomurus vinaceus</name>
    <dbReference type="NCBI Taxonomy" id="1080074"/>
    <lineage>
        <taxon>Bacteria</taxon>
        <taxon>Bacillati</taxon>
        <taxon>Actinomycetota</taxon>
        <taxon>Actinomycetes</taxon>
        <taxon>Streptosporangiales</taxon>
        <taxon>Thermomonosporaceae</taxon>
        <taxon>Actinoallomurus</taxon>
    </lineage>
</organism>
<keyword evidence="2" id="KW-0489">Methyltransferase</keyword>
<reference evidence="3" key="1">
    <citation type="journal article" date="2019" name="Int. J. Syst. Evol. Microbiol.">
        <title>The Global Catalogue of Microorganisms (GCM) 10K type strain sequencing project: providing services to taxonomists for standard genome sequencing and annotation.</title>
        <authorList>
            <consortium name="The Broad Institute Genomics Platform"/>
            <consortium name="The Broad Institute Genome Sequencing Center for Infectious Disease"/>
            <person name="Wu L."/>
            <person name="Ma J."/>
        </authorList>
    </citation>
    <scope>NUCLEOTIDE SEQUENCE [LARGE SCALE GENOMIC DNA]</scope>
    <source>
        <strain evidence="3">JCM 17939</strain>
    </source>
</reference>
<evidence type="ECO:0000259" key="1">
    <source>
        <dbReference type="Pfam" id="PF13649"/>
    </source>
</evidence>
<comment type="caution">
    <text evidence="2">The sequence shown here is derived from an EMBL/GenBank/DDBJ whole genome shotgun (WGS) entry which is preliminary data.</text>
</comment>
<dbReference type="PANTHER" id="PTHR43591">
    <property type="entry name" value="METHYLTRANSFERASE"/>
    <property type="match status" value="1"/>
</dbReference>
<dbReference type="Pfam" id="PF13649">
    <property type="entry name" value="Methyltransf_25"/>
    <property type="match status" value="1"/>
</dbReference>
<gene>
    <name evidence="2" type="ORF">GCM10023196_063880</name>
</gene>
<protein>
    <submittedName>
        <fullName evidence="2">Class I SAM-dependent methyltransferase</fullName>
    </submittedName>
</protein>
<accession>A0ABP8UIP9</accession>
<dbReference type="RefSeq" id="WP_345435047.1">
    <property type="nucleotide sequence ID" value="NZ_BAABHK010000010.1"/>
</dbReference>
<dbReference type="Gene3D" id="3.40.50.150">
    <property type="entry name" value="Vaccinia Virus protein VP39"/>
    <property type="match status" value="1"/>
</dbReference>
<dbReference type="InterPro" id="IPR041698">
    <property type="entry name" value="Methyltransf_25"/>
</dbReference>
<dbReference type="GO" id="GO:0032259">
    <property type="term" value="P:methylation"/>
    <property type="evidence" value="ECO:0007669"/>
    <property type="project" value="UniProtKB-KW"/>
</dbReference>
<dbReference type="CDD" id="cd02440">
    <property type="entry name" value="AdoMet_MTases"/>
    <property type="match status" value="1"/>
</dbReference>
<evidence type="ECO:0000313" key="3">
    <source>
        <dbReference type="Proteomes" id="UP001501442"/>
    </source>
</evidence>
<dbReference type="InterPro" id="IPR029063">
    <property type="entry name" value="SAM-dependent_MTases_sf"/>
</dbReference>
<dbReference type="EMBL" id="BAABHK010000010">
    <property type="protein sequence ID" value="GAA4632051.1"/>
    <property type="molecule type" value="Genomic_DNA"/>
</dbReference>
<feature type="domain" description="Methyltransferase" evidence="1">
    <location>
        <begin position="49"/>
        <end position="149"/>
    </location>
</feature>
<proteinExistence type="predicted"/>
<sequence length="256" mass="28133">MATLTRDVADRWITRWDRQQEGYLPDREERFTALIDALAAGAGRPDPLVLDLGCGPGSLSARLLDRLPRARIIAIDTDPLLLALGRALHTGRDDLTFADLDLRVPGWAARLRLDREVDAAVSTTALHWISEAELRVTYGELATVMRPGGLFLNGDNFSAEDATPAIARLDRALQELETERRFAGGRPEDWRQWWDAAAADPVLGGLKEARDNSAAGHHGSESGLLSTHVRALREAGFGEVGTLWQRGDNRILCAVR</sequence>
<name>A0ABP8UIP9_9ACTN</name>
<evidence type="ECO:0000313" key="2">
    <source>
        <dbReference type="EMBL" id="GAA4632051.1"/>
    </source>
</evidence>
<dbReference type="Proteomes" id="UP001501442">
    <property type="component" value="Unassembled WGS sequence"/>
</dbReference>
<keyword evidence="2" id="KW-0808">Transferase</keyword>